<evidence type="ECO:0000256" key="3">
    <source>
        <dbReference type="ARBA" id="ARBA00022692"/>
    </source>
</evidence>
<accession>A0A9J6CI15</accession>
<feature type="transmembrane region" description="Helical" evidence="8">
    <location>
        <begin position="132"/>
        <end position="151"/>
    </location>
</feature>
<dbReference type="Proteomes" id="UP001107558">
    <property type="component" value="Chromosome 1"/>
</dbReference>
<keyword evidence="3 8" id="KW-0812">Transmembrane</keyword>
<dbReference type="GO" id="GO:0030424">
    <property type="term" value="C:axon"/>
    <property type="evidence" value="ECO:0007669"/>
    <property type="project" value="TreeGrafter"/>
</dbReference>
<dbReference type="GO" id="GO:0043025">
    <property type="term" value="C:neuronal cell body"/>
    <property type="evidence" value="ECO:0007669"/>
    <property type="project" value="TreeGrafter"/>
</dbReference>
<keyword evidence="10" id="KW-1185">Reference proteome</keyword>
<comment type="function">
    <text evidence="8">Gustatory receptor which mediates acceptance or avoidance behavior, depending on its substrates.</text>
</comment>
<dbReference type="GO" id="GO:0005886">
    <property type="term" value="C:plasma membrane"/>
    <property type="evidence" value="ECO:0007669"/>
    <property type="project" value="UniProtKB-SubCell"/>
</dbReference>
<feature type="transmembrane region" description="Helical" evidence="8">
    <location>
        <begin position="15"/>
        <end position="33"/>
    </location>
</feature>
<evidence type="ECO:0000313" key="9">
    <source>
        <dbReference type="EMBL" id="KAG5681511.1"/>
    </source>
</evidence>
<sequence length="355" mass="41490">MSSIFWKKANFNQTIMPLMVFSKLLGLCTFQFPAKEYKRSYFGLILFFIIFSYDVYEVFITLSNWDGSSEKLNSKIFLAVTFILTLSSNLITVLVFIIGFCTRKSFFMLITLINEFDEYLSTITRINHSRQFVIIHFTTIIKAIYLFSNLLVSENILRDFVEYSSVMIVIELFVMFSYILLERIKIINDVLRLDFSNETDAIRKLEIIFQCIEKVSVITQQINKSLGIQMLFVIIAQFLIGVVCVFVCIYALLGLNLSLILVIKFIYYAIYVDFNILQICLLGTYINNERIKVLKFLRKIISRNIAYKNILEVNLEIAELGCGFFEFNMKLFHKIVATQALYFVVMIQFQKMLNP</sequence>
<evidence type="ECO:0000256" key="5">
    <source>
        <dbReference type="ARBA" id="ARBA00023136"/>
    </source>
</evidence>
<dbReference type="GO" id="GO:0030425">
    <property type="term" value="C:dendrite"/>
    <property type="evidence" value="ECO:0007669"/>
    <property type="project" value="TreeGrafter"/>
</dbReference>
<gene>
    <name evidence="9" type="ORF">PVAND_010937</name>
</gene>
<keyword evidence="7 8" id="KW-0807">Transducer</keyword>
<protein>
    <recommendedName>
        <fullName evidence="8">Gustatory receptor</fullName>
    </recommendedName>
</protein>
<evidence type="ECO:0000313" key="10">
    <source>
        <dbReference type="Proteomes" id="UP001107558"/>
    </source>
</evidence>
<name>A0A9J6CI15_POLVA</name>
<dbReference type="GO" id="GO:0007165">
    <property type="term" value="P:signal transduction"/>
    <property type="evidence" value="ECO:0007669"/>
    <property type="project" value="UniProtKB-KW"/>
</dbReference>
<evidence type="ECO:0000256" key="8">
    <source>
        <dbReference type="RuleBase" id="RU363108"/>
    </source>
</evidence>
<reference evidence="9" key="1">
    <citation type="submission" date="2021-03" db="EMBL/GenBank/DDBJ databases">
        <title>Chromosome level genome of the anhydrobiotic midge Polypedilum vanderplanki.</title>
        <authorList>
            <person name="Yoshida Y."/>
            <person name="Kikawada T."/>
            <person name="Gusev O."/>
        </authorList>
    </citation>
    <scope>NUCLEOTIDE SEQUENCE</scope>
    <source>
        <strain evidence="9">NIAS01</strain>
        <tissue evidence="9">Whole body or cell culture</tissue>
    </source>
</reference>
<feature type="transmembrane region" description="Helical" evidence="8">
    <location>
        <begin position="265"/>
        <end position="286"/>
    </location>
</feature>
<dbReference type="PANTHER" id="PTHR21143">
    <property type="entry name" value="INVERTEBRATE GUSTATORY RECEPTOR"/>
    <property type="match status" value="1"/>
</dbReference>
<keyword evidence="4 8" id="KW-1133">Transmembrane helix</keyword>
<keyword evidence="2 8" id="KW-1003">Cell membrane</keyword>
<evidence type="ECO:0000256" key="4">
    <source>
        <dbReference type="ARBA" id="ARBA00022989"/>
    </source>
</evidence>
<dbReference type="Pfam" id="PF08395">
    <property type="entry name" value="7tm_7"/>
    <property type="match status" value="1"/>
</dbReference>
<evidence type="ECO:0000256" key="6">
    <source>
        <dbReference type="ARBA" id="ARBA00023170"/>
    </source>
</evidence>
<feature type="transmembrane region" description="Helical" evidence="8">
    <location>
        <begin position="40"/>
        <end position="56"/>
    </location>
</feature>
<comment type="subcellular location">
    <subcellularLocation>
        <location evidence="1 8">Cell membrane</location>
        <topology evidence="1 8">Multi-pass membrane protein</topology>
    </subcellularLocation>
</comment>
<feature type="transmembrane region" description="Helical" evidence="8">
    <location>
        <begin position="76"/>
        <end position="101"/>
    </location>
</feature>
<comment type="caution">
    <text evidence="9">The sequence shown here is derived from an EMBL/GenBank/DDBJ whole genome shotgun (WGS) entry which is preliminary data.</text>
</comment>
<evidence type="ECO:0000256" key="7">
    <source>
        <dbReference type="ARBA" id="ARBA00023224"/>
    </source>
</evidence>
<dbReference type="GO" id="GO:0050909">
    <property type="term" value="P:sensory perception of taste"/>
    <property type="evidence" value="ECO:0007669"/>
    <property type="project" value="InterPro"/>
</dbReference>
<feature type="transmembrane region" description="Helical" evidence="8">
    <location>
        <begin position="163"/>
        <end position="181"/>
    </location>
</feature>
<feature type="transmembrane region" description="Helical" evidence="8">
    <location>
        <begin position="230"/>
        <end position="253"/>
    </location>
</feature>
<comment type="similarity">
    <text evidence="8">Belongs to the insect chemoreceptor superfamily. Gustatory receptor (GR) family.</text>
</comment>
<keyword evidence="5 8" id="KW-0472">Membrane</keyword>
<evidence type="ECO:0000256" key="1">
    <source>
        <dbReference type="ARBA" id="ARBA00004651"/>
    </source>
</evidence>
<organism evidence="9 10">
    <name type="scientific">Polypedilum vanderplanki</name>
    <name type="common">Sleeping chironomid midge</name>
    <dbReference type="NCBI Taxonomy" id="319348"/>
    <lineage>
        <taxon>Eukaryota</taxon>
        <taxon>Metazoa</taxon>
        <taxon>Ecdysozoa</taxon>
        <taxon>Arthropoda</taxon>
        <taxon>Hexapoda</taxon>
        <taxon>Insecta</taxon>
        <taxon>Pterygota</taxon>
        <taxon>Neoptera</taxon>
        <taxon>Endopterygota</taxon>
        <taxon>Diptera</taxon>
        <taxon>Nematocera</taxon>
        <taxon>Chironomoidea</taxon>
        <taxon>Chironomidae</taxon>
        <taxon>Chironominae</taxon>
        <taxon>Polypedilum</taxon>
        <taxon>Polypedilum</taxon>
    </lineage>
</organism>
<evidence type="ECO:0000256" key="2">
    <source>
        <dbReference type="ARBA" id="ARBA00022475"/>
    </source>
</evidence>
<dbReference type="AlphaFoldDB" id="A0A9J6CI15"/>
<dbReference type="InterPro" id="IPR013604">
    <property type="entry name" value="7TM_chemorcpt"/>
</dbReference>
<dbReference type="EMBL" id="JADBJN010000001">
    <property type="protein sequence ID" value="KAG5681511.1"/>
    <property type="molecule type" value="Genomic_DNA"/>
</dbReference>
<keyword evidence="6 8" id="KW-0675">Receptor</keyword>
<dbReference type="PANTHER" id="PTHR21143:SF121">
    <property type="entry name" value="GUSTATORY AND ODORANT RECEPTOR 21A"/>
    <property type="match status" value="1"/>
</dbReference>
<proteinExistence type="inferred from homology"/>